<organism evidence="12 13">
    <name type="scientific">Owenia fusiformis</name>
    <name type="common">Polychaete worm</name>
    <dbReference type="NCBI Taxonomy" id="6347"/>
    <lineage>
        <taxon>Eukaryota</taxon>
        <taxon>Metazoa</taxon>
        <taxon>Spiralia</taxon>
        <taxon>Lophotrochozoa</taxon>
        <taxon>Annelida</taxon>
        <taxon>Polychaeta</taxon>
        <taxon>Sedentaria</taxon>
        <taxon>Canalipalpata</taxon>
        <taxon>Sabellida</taxon>
        <taxon>Oweniida</taxon>
        <taxon>Oweniidae</taxon>
        <taxon>Owenia</taxon>
    </lineage>
</organism>
<keyword evidence="5" id="KW-1133">Transmembrane helix</keyword>
<keyword evidence="9 11" id="KW-0739">Sodium transport</keyword>
<evidence type="ECO:0000256" key="4">
    <source>
        <dbReference type="ARBA" id="ARBA00022692"/>
    </source>
</evidence>
<evidence type="ECO:0000256" key="5">
    <source>
        <dbReference type="ARBA" id="ARBA00022989"/>
    </source>
</evidence>
<keyword evidence="2 11" id="KW-0813">Transport</keyword>
<keyword evidence="3 11" id="KW-0894">Sodium channel</keyword>
<gene>
    <name evidence="12" type="ORF">OFUS_LOCUS4680</name>
</gene>
<evidence type="ECO:0000256" key="10">
    <source>
        <dbReference type="ARBA" id="ARBA00023303"/>
    </source>
</evidence>
<reference evidence="12" key="1">
    <citation type="submission" date="2022-03" db="EMBL/GenBank/DDBJ databases">
        <authorList>
            <person name="Martin C."/>
        </authorList>
    </citation>
    <scope>NUCLEOTIDE SEQUENCE</scope>
</reference>
<evidence type="ECO:0000256" key="2">
    <source>
        <dbReference type="ARBA" id="ARBA00022448"/>
    </source>
</evidence>
<dbReference type="Proteomes" id="UP000749559">
    <property type="component" value="Unassembled WGS sequence"/>
</dbReference>
<dbReference type="Gene3D" id="1.10.287.770">
    <property type="entry name" value="YojJ-like"/>
    <property type="match status" value="1"/>
</dbReference>
<sequence length="555" mass="62674">MEGNKIRETFVEFTENTSAHGCGQIPTAKFKLTKIFWGLTFLGCFTWATYSTGNLIARYLSYPTKDVVSIDFSEIQFPAVTLCSLQPLTLSGMLNLQENPLPPDHPTSILLYVMLNFKIIIDKNIGGLGKRYQRQLSRIVSNQFIYENSDEKNTEGFIHDLRSFLLGCKYNSKTCDLEKLFITYQDGQFFNCFTFNSELLVPKAFIVEKTDPSSGLSLVIFVDALSSAPAHYTIYNPDDPTSGKMGVRAIIHSPGTRPMPFEKGFDIPTGFSTSVALQGSIRNLMSEPHGNCTTETLIPGTNYTYSSDTCVQECKQEKLIKECGCKSSLLTASADKPHVPYCGMFNMTNILRQMHYPTDDEDITMAVRDLERIECEGNILRLFAYPAEINKCACKEACSSMKYTKTISQSVWPNDNNQNIFYETYVNVTDHTLRPNILFKQQNITEIINNDLIHKNFLRLNIYFESLQVETTSEVEDYPLSQLISDIGGNMGFYVGISVITLLEFLSLTGTVLLYFFKDRLASCGQSKTTKVSQINIQHGDSKLDHYTDGFKDKY</sequence>
<evidence type="ECO:0000256" key="3">
    <source>
        <dbReference type="ARBA" id="ARBA00022461"/>
    </source>
</evidence>
<evidence type="ECO:0000313" key="13">
    <source>
        <dbReference type="Proteomes" id="UP000749559"/>
    </source>
</evidence>
<proteinExistence type="inferred from homology"/>
<accession>A0A8J1XLR3</accession>
<dbReference type="OrthoDB" id="6021021at2759"/>
<evidence type="ECO:0000256" key="1">
    <source>
        <dbReference type="ARBA" id="ARBA00004141"/>
    </source>
</evidence>
<evidence type="ECO:0000256" key="8">
    <source>
        <dbReference type="ARBA" id="ARBA00023136"/>
    </source>
</evidence>
<evidence type="ECO:0000313" key="12">
    <source>
        <dbReference type="EMBL" id="CAH1777675.1"/>
    </source>
</evidence>
<evidence type="ECO:0000256" key="11">
    <source>
        <dbReference type="RuleBase" id="RU000679"/>
    </source>
</evidence>
<evidence type="ECO:0000256" key="7">
    <source>
        <dbReference type="ARBA" id="ARBA00023065"/>
    </source>
</evidence>
<keyword evidence="10 11" id="KW-0407">Ion channel</keyword>
<dbReference type="InterPro" id="IPR001873">
    <property type="entry name" value="ENaC"/>
</dbReference>
<evidence type="ECO:0000256" key="9">
    <source>
        <dbReference type="ARBA" id="ARBA00023201"/>
    </source>
</evidence>
<dbReference type="AlphaFoldDB" id="A0A8J1XLR3"/>
<dbReference type="PRINTS" id="PR01078">
    <property type="entry name" value="AMINACHANNEL"/>
</dbReference>
<evidence type="ECO:0000256" key="6">
    <source>
        <dbReference type="ARBA" id="ARBA00023053"/>
    </source>
</evidence>
<dbReference type="GO" id="GO:0005886">
    <property type="term" value="C:plasma membrane"/>
    <property type="evidence" value="ECO:0007669"/>
    <property type="project" value="TreeGrafter"/>
</dbReference>
<keyword evidence="4 11" id="KW-0812">Transmembrane</keyword>
<keyword evidence="6" id="KW-0915">Sodium</keyword>
<name>A0A8J1XLR3_OWEFU</name>
<dbReference type="Gene3D" id="2.60.470.10">
    <property type="entry name" value="Acid-sensing ion channels like domains"/>
    <property type="match status" value="1"/>
</dbReference>
<comment type="similarity">
    <text evidence="11">Belongs to the amiloride-sensitive sodium channel (TC 1.A.6) family.</text>
</comment>
<comment type="subcellular location">
    <subcellularLocation>
        <location evidence="1">Membrane</location>
        <topology evidence="1">Multi-pass membrane protein</topology>
    </subcellularLocation>
</comment>
<dbReference type="Pfam" id="PF00858">
    <property type="entry name" value="ASC"/>
    <property type="match status" value="1"/>
</dbReference>
<comment type="caution">
    <text evidence="12">The sequence shown here is derived from an EMBL/GenBank/DDBJ whole genome shotgun (WGS) entry which is preliminary data.</text>
</comment>
<keyword evidence="8" id="KW-0472">Membrane</keyword>
<keyword evidence="13" id="KW-1185">Reference proteome</keyword>
<keyword evidence="7 11" id="KW-0406">Ion transport</keyword>
<protein>
    <submittedName>
        <fullName evidence="12">Uncharacterized protein</fullName>
    </submittedName>
</protein>
<dbReference type="GO" id="GO:0015280">
    <property type="term" value="F:ligand-gated sodium channel activity"/>
    <property type="evidence" value="ECO:0007669"/>
    <property type="project" value="TreeGrafter"/>
</dbReference>
<dbReference type="PANTHER" id="PTHR11690">
    <property type="entry name" value="AMILORIDE-SENSITIVE SODIUM CHANNEL-RELATED"/>
    <property type="match status" value="1"/>
</dbReference>
<dbReference type="EMBL" id="CAIIXF020000002">
    <property type="protein sequence ID" value="CAH1777675.1"/>
    <property type="molecule type" value="Genomic_DNA"/>
</dbReference>
<dbReference type="PANTHER" id="PTHR11690:SF248">
    <property type="entry name" value="PICKPOCKET 17, ISOFORM A"/>
    <property type="match status" value="1"/>
</dbReference>